<dbReference type="Pfam" id="PF00196">
    <property type="entry name" value="GerE"/>
    <property type="match status" value="1"/>
</dbReference>
<comment type="caution">
    <text evidence="5">The sequence shown here is derived from an EMBL/GenBank/DDBJ whole genome shotgun (WGS) entry which is preliminary data.</text>
</comment>
<dbReference type="InterPro" id="IPR016032">
    <property type="entry name" value="Sig_transdc_resp-reg_C-effctor"/>
</dbReference>
<dbReference type="InterPro" id="IPR000792">
    <property type="entry name" value="Tscrpt_reg_LuxR_C"/>
</dbReference>
<reference evidence="5 6" key="1">
    <citation type="submission" date="2019-05" db="EMBL/GenBank/DDBJ databases">
        <title>Hymenobacter edaphi sp. nov., isolated from abandoned arsenic-contaminated farmland soil.</title>
        <authorList>
            <person name="Nie L."/>
        </authorList>
    </citation>
    <scope>NUCLEOTIDE SEQUENCE [LARGE SCALE GENOMIC DNA]</scope>
    <source>
        <strain evidence="5 6">1-3-3-8</strain>
    </source>
</reference>
<dbReference type="SUPFAM" id="SSF52172">
    <property type="entry name" value="CheY-like"/>
    <property type="match status" value="1"/>
</dbReference>
<dbReference type="RefSeq" id="WP_138076358.1">
    <property type="nucleotide sequence ID" value="NZ_VAJM01000003.1"/>
</dbReference>
<feature type="domain" description="HTH luxR-type" evidence="4">
    <location>
        <begin position="144"/>
        <end position="209"/>
    </location>
</feature>
<dbReference type="Proteomes" id="UP000305517">
    <property type="component" value="Unassembled WGS sequence"/>
</dbReference>
<evidence type="ECO:0000256" key="1">
    <source>
        <dbReference type="ARBA" id="ARBA00023015"/>
    </source>
</evidence>
<dbReference type="Gene3D" id="1.10.10.10">
    <property type="entry name" value="Winged helix-like DNA-binding domain superfamily/Winged helix DNA-binding domain"/>
    <property type="match status" value="1"/>
</dbReference>
<dbReference type="SMART" id="SM00421">
    <property type="entry name" value="HTH_LUXR"/>
    <property type="match status" value="1"/>
</dbReference>
<evidence type="ECO:0000313" key="6">
    <source>
        <dbReference type="Proteomes" id="UP000305517"/>
    </source>
</evidence>
<evidence type="ECO:0000256" key="3">
    <source>
        <dbReference type="ARBA" id="ARBA00023163"/>
    </source>
</evidence>
<keyword evidence="2" id="KW-0238">DNA-binding</keyword>
<dbReference type="Gene3D" id="3.40.50.2300">
    <property type="match status" value="1"/>
</dbReference>
<evidence type="ECO:0000259" key="4">
    <source>
        <dbReference type="PROSITE" id="PS50043"/>
    </source>
</evidence>
<dbReference type="PANTHER" id="PTHR44688">
    <property type="entry name" value="DNA-BINDING TRANSCRIPTIONAL ACTIVATOR DEVR_DOSR"/>
    <property type="match status" value="1"/>
</dbReference>
<evidence type="ECO:0000256" key="2">
    <source>
        <dbReference type="ARBA" id="ARBA00023125"/>
    </source>
</evidence>
<dbReference type="PRINTS" id="PR00038">
    <property type="entry name" value="HTHLUXR"/>
</dbReference>
<keyword evidence="6" id="KW-1185">Reference proteome</keyword>
<dbReference type="GO" id="GO:0006355">
    <property type="term" value="P:regulation of DNA-templated transcription"/>
    <property type="evidence" value="ECO:0007669"/>
    <property type="project" value="InterPro"/>
</dbReference>
<keyword evidence="3" id="KW-0804">Transcription</keyword>
<name>A0A5R8WRW6_9BACT</name>
<dbReference type="GO" id="GO:0003677">
    <property type="term" value="F:DNA binding"/>
    <property type="evidence" value="ECO:0007669"/>
    <property type="project" value="UniProtKB-KW"/>
</dbReference>
<evidence type="ECO:0000313" key="5">
    <source>
        <dbReference type="EMBL" id="TLM93915.1"/>
    </source>
</evidence>
<sequence>MFSCASAGPGTVLVGAPPTLYRQGLLATLHDTWPTLELTLTTDADQVPALVHRQPFSLIVLDSSATSQGLPLLIANMRAFRPQQPVLVLTAQPLARRCRQELRHSATTLLPRHSSPQELVQAIHPWLSNPTGSRLSSTASMARHLGPPTPFSRRELDVLRLVVDDCTNLEIARHLGLSVRTVESHRRALLQKAGVRSLIGLVAQAVRGGWISS</sequence>
<keyword evidence="1" id="KW-0805">Transcription regulation</keyword>
<dbReference type="AlphaFoldDB" id="A0A5R8WRW6"/>
<dbReference type="PROSITE" id="PS00622">
    <property type="entry name" value="HTH_LUXR_1"/>
    <property type="match status" value="1"/>
</dbReference>
<organism evidence="5 6">
    <name type="scientific">Hymenobacter jeollabukensis</name>
    <dbReference type="NCBI Taxonomy" id="2025313"/>
    <lineage>
        <taxon>Bacteria</taxon>
        <taxon>Pseudomonadati</taxon>
        <taxon>Bacteroidota</taxon>
        <taxon>Cytophagia</taxon>
        <taxon>Cytophagales</taxon>
        <taxon>Hymenobacteraceae</taxon>
        <taxon>Hymenobacter</taxon>
    </lineage>
</organism>
<gene>
    <name evidence="5" type="ORF">FDY95_07735</name>
</gene>
<dbReference type="PROSITE" id="PS50043">
    <property type="entry name" value="HTH_LUXR_2"/>
    <property type="match status" value="1"/>
</dbReference>
<dbReference type="InterPro" id="IPR036388">
    <property type="entry name" value="WH-like_DNA-bd_sf"/>
</dbReference>
<proteinExistence type="predicted"/>
<dbReference type="EMBL" id="VAJM01000003">
    <property type="protein sequence ID" value="TLM93915.1"/>
    <property type="molecule type" value="Genomic_DNA"/>
</dbReference>
<dbReference type="PANTHER" id="PTHR44688:SF16">
    <property type="entry name" value="DNA-BINDING TRANSCRIPTIONAL ACTIVATOR DEVR_DOSR"/>
    <property type="match status" value="1"/>
</dbReference>
<accession>A0A5R8WRW6</accession>
<dbReference type="InterPro" id="IPR011006">
    <property type="entry name" value="CheY-like_superfamily"/>
</dbReference>
<dbReference type="OrthoDB" id="881140at2"/>
<dbReference type="SUPFAM" id="SSF46894">
    <property type="entry name" value="C-terminal effector domain of the bipartite response regulators"/>
    <property type="match status" value="1"/>
</dbReference>
<dbReference type="CDD" id="cd06170">
    <property type="entry name" value="LuxR_C_like"/>
    <property type="match status" value="1"/>
</dbReference>
<protein>
    <submittedName>
        <fullName evidence="5">Response regulator transcription factor</fullName>
    </submittedName>
</protein>